<keyword evidence="2" id="KW-0540">Nuclease</keyword>
<dbReference type="InterPro" id="IPR012296">
    <property type="entry name" value="Nuclease_put_TT1808"/>
</dbReference>
<evidence type="ECO:0000313" key="2">
    <source>
        <dbReference type="EMBL" id="QCW81857.1"/>
    </source>
</evidence>
<dbReference type="RefSeq" id="WP_026130118.1">
    <property type="nucleotide sequence ID" value="NZ_CP035467.1"/>
</dbReference>
<dbReference type="GO" id="GO:0004519">
    <property type="term" value="F:endonuclease activity"/>
    <property type="evidence" value="ECO:0007669"/>
    <property type="project" value="UniProtKB-KW"/>
</dbReference>
<proteinExistence type="predicted"/>
<dbReference type="AlphaFoldDB" id="A0A4P9UL78"/>
<accession>A0A4P9UL78</accession>
<dbReference type="Gene3D" id="3.90.1570.10">
    <property type="entry name" value="tt1808, chain A"/>
    <property type="match status" value="1"/>
</dbReference>
<feature type="domain" description="Putative restriction endonuclease" evidence="1">
    <location>
        <begin position="15"/>
        <end position="182"/>
    </location>
</feature>
<sequence length="196" mass="22375">MNLAIKKSDHFSYADYVNWQTEQRYELIDGEAFMMAPAPDLAHQDIAGEIYRQIANSLEGKTCRPFIAPVDVRLPKHDEADERIDTVVQPDVFVVCDTAKLDRRGVLGPPDWIIEVLSPSTAGHDQIRKLSLYERSGVKEYWLVHPIDRILTVYRLCDGKYGKPEIFELQGATSSRSLPEVVIEWDELAARLPTEY</sequence>
<dbReference type="STRING" id="675511.GCA_000341735_01807"/>
<dbReference type="KEGG" id="mbur:EQU24_06030"/>
<dbReference type="EMBL" id="CP035467">
    <property type="protein sequence ID" value="QCW81857.1"/>
    <property type="molecule type" value="Genomic_DNA"/>
</dbReference>
<organism evidence="2 3">
    <name type="scientific">Methylotuvimicrobium buryatense</name>
    <name type="common">Methylomicrobium buryatense</name>
    <dbReference type="NCBI Taxonomy" id="95641"/>
    <lineage>
        <taxon>Bacteria</taxon>
        <taxon>Pseudomonadati</taxon>
        <taxon>Pseudomonadota</taxon>
        <taxon>Gammaproteobacteria</taxon>
        <taxon>Methylococcales</taxon>
        <taxon>Methylococcaceae</taxon>
        <taxon>Methylotuvimicrobium</taxon>
    </lineage>
</organism>
<evidence type="ECO:0000259" key="1">
    <source>
        <dbReference type="Pfam" id="PF05685"/>
    </source>
</evidence>
<evidence type="ECO:0000313" key="3">
    <source>
        <dbReference type="Proteomes" id="UP000305881"/>
    </source>
</evidence>
<reference evidence="3" key="1">
    <citation type="journal article" date="2019" name="J. Bacteriol.">
        <title>A Mutagenic Screen Identifies a TonB-Dependent Receptor Required for the Lanthanide Metal Switch in the Type I Methanotroph 'Methylotuvimicrobium buryatense' 5GB1C.</title>
        <authorList>
            <person name="Groom J.D."/>
            <person name="Ford S.M."/>
            <person name="Pesesky M.W."/>
            <person name="Lidstrom M.E."/>
        </authorList>
    </citation>
    <scope>NUCLEOTIDE SEQUENCE [LARGE SCALE GENOMIC DNA]</scope>
    <source>
        <strain evidence="3">5GB1C</strain>
    </source>
</reference>
<dbReference type="Proteomes" id="UP000305881">
    <property type="component" value="Chromosome"/>
</dbReference>
<keyword evidence="2" id="KW-0378">Hydrolase</keyword>
<gene>
    <name evidence="2" type="ORF">EQU24_06030</name>
</gene>
<dbReference type="SUPFAM" id="SSF52980">
    <property type="entry name" value="Restriction endonuclease-like"/>
    <property type="match status" value="1"/>
</dbReference>
<keyword evidence="2" id="KW-0255">Endonuclease</keyword>
<dbReference type="InterPro" id="IPR008538">
    <property type="entry name" value="Uma2"/>
</dbReference>
<protein>
    <submittedName>
        <fullName evidence="2">Uma2 family endonuclease</fullName>
    </submittedName>
</protein>
<keyword evidence="3" id="KW-1185">Reference proteome</keyword>
<dbReference type="OrthoDB" id="9799703at2"/>
<dbReference type="PANTHER" id="PTHR36558:SF1">
    <property type="entry name" value="RESTRICTION ENDONUCLEASE DOMAIN-CONTAINING PROTEIN-RELATED"/>
    <property type="match status" value="1"/>
</dbReference>
<dbReference type="Pfam" id="PF05685">
    <property type="entry name" value="Uma2"/>
    <property type="match status" value="1"/>
</dbReference>
<dbReference type="InterPro" id="IPR011335">
    <property type="entry name" value="Restrct_endonuc-II-like"/>
</dbReference>
<dbReference type="CDD" id="cd06260">
    <property type="entry name" value="DUF820-like"/>
    <property type="match status" value="1"/>
</dbReference>
<name>A0A4P9UL78_METBY</name>
<dbReference type="PANTHER" id="PTHR36558">
    <property type="entry name" value="GLR1098 PROTEIN"/>
    <property type="match status" value="1"/>
</dbReference>